<dbReference type="Proteomes" id="UP000485058">
    <property type="component" value="Unassembled WGS sequence"/>
</dbReference>
<keyword evidence="4" id="KW-0934">Plastid</keyword>
<accession>A0A6A0A482</accession>
<dbReference type="InterPro" id="IPR012340">
    <property type="entry name" value="NA-bd_OB-fold"/>
</dbReference>
<keyword evidence="5" id="KW-0689">Ribosomal protein</keyword>
<dbReference type="InterPro" id="IPR002171">
    <property type="entry name" value="Ribosomal_uL2"/>
</dbReference>
<evidence type="ECO:0000259" key="8">
    <source>
        <dbReference type="SMART" id="SM01382"/>
    </source>
</evidence>
<proteinExistence type="inferred from homology"/>
<dbReference type="GO" id="GO:0003723">
    <property type="term" value="F:RNA binding"/>
    <property type="evidence" value="ECO:0007669"/>
    <property type="project" value="InterPro"/>
</dbReference>
<dbReference type="EMBL" id="BLLF01002752">
    <property type="protein sequence ID" value="GFH25212.1"/>
    <property type="molecule type" value="Genomic_DNA"/>
</dbReference>
<gene>
    <name evidence="10" type="ORF">HaLaN_23141</name>
</gene>
<dbReference type="InterPro" id="IPR014722">
    <property type="entry name" value="Rib_uL2_dom2"/>
</dbReference>
<evidence type="ECO:0000256" key="5">
    <source>
        <dbReference type="ARBA" id="ARBA00022980"/>
    </source>
</evidence>
<dbReference type="SMART" id="SM01383">
    <property type="entry name" value="Ribosomal_L2"/>
    <property type="match status" value="1"/>
</dbReference>
<dbReference type="Gene3D" id="2.30.30.30">
    <property type="match status" value="1"/>
</dbReference>
<dbReference type="InterPro" id="IPR022669">
    <property type="entry name" value="Ribosomal_uL2_C"/>
</dbReference>
<name>A0A6A0A482_HAELA</name>
<sequence>MFRRMAQLVASQLGRAAAAGSNTQVPVLQPHGLASTLSPVLSGAATSLPGLIYWRPCTPGQRHKISIDYAALGVYTGPPAPELSFRKKSWGGRDWRGHLTVRGRGGGVKKVVRVVDYARCEQGERPGVVERVELDPNRTGFLAYVRYDSEDPAQPAVYRYHLAPDKVRIGDVLHSGPEAPIRPGSSLPLRNIPVGVEVHNIELEPGKGGVMARSAGTYATIQYKEEHSVIVRLPSSEVRRLHPDCRAVIGRVSNHMLRLTNAGKAGTNRLRGRRPKVRGYAMNPIDHPHGGRTNGGRPSCSPWGLYAKGRKTRRRNKWSNMFIIERAGGQPIAKFVQGKKKVAAAE</sequence>
<dbReference type="SMART" id="SM01382">
    <property type="entry name" value="Ribosomal_L2_C"/>
    <property type="match status" value="1"/>
</dbReference>
<evidence type="ECO:0000256" key="2">
    <source>
        <dbReference type="ARBA" id="ARBA00005636"/>
    </source>
</evidence>
<evidence type="ECO:0000313" key="10">
    <source>
        <dbReference type="EMBL" id="GFH25212.1"/>
    </source>
</evidence>
<dbReference type="InterPro" id="IPR014726">
    <property type="entry name" value="Ribosomal_uL2_dom3"/>
</dbReference>
<dbReference type="InterPro" id="IPR008991">
    <property type="entry name" value="Translation_prot_SH3-like_sf"/>
</dbReference>
<comment type="subunit">
    <text evidence="3">Part of the 50S ribosomal subunit.</text>
</comment>
<dbReference type="GO" id="GO:0005762">
    <property type="term" value="C:mitochondrial large ribosomal subunit"/>
    <property type="evidence" value="ECO:0007669"/>
    <property type="project" value="TreeGrafter"/>
</dbReference>
<comment type="similarity">
    <text evidence="2">Belongs to the universal ribosomal protein uL2 family.</text>
</comment>
<evidence type="ECO:0000313" key="11">
    <source>
        <dbReference type="Proteomes" id="UP000485058"/>
    </source>
</evidence>
<evidence type="ECO:0000256" key="4">
    <source>
        <dbReference type="ARBA" id="ARBA00022640"/>
    </source>
</evidence>
<dbReference type="Pfam" id="PF00181">
    <property type="entry name" value="Ribosomal_L2_N"/>
    <property type="match status" value="1"/>
</dbReference>
<dbReference type="PANTHER" id="PTHR13691">
    <property type="entry name" value="RIBOSOMAL PROTEIN L2"/>
    <property type="match status" value="1"/>
</dbReference>
<dbReference type="InterPro" id="IPR005880">
    <property type="entry name" value="Ribosomal_uL2_bac/org-type"/>
</dbReference>
<comment type="caution">
    <text evidence="10">The sequence shown here is derived from an EMBL/GenBank/DDBJ whole genome shotgun (WGS) entry which is preliminary data.</text>
</comment>
<keyword evidence="6" id="KW-0687">Ribonucleoprotein</keyword>
<dbReference type="SUPFAM" id="SSF50104">
    <property type="entry name" value="Translation proteins SH3-like domain"/>
    <property type="match status" value="1"/>
</dbReference>
<feature type="domain" description="Large ribosomal subunit protein uL2 C-terminal" evidence="8">
    <location>
        <begin position="181"/>
        <end position="306"/>
    </location>
</feature>
<evidence type="ECO:0000256" key="7">
    <source>
        <dbReference type="SAM" id="MobiDB-lite"/>
    </source>
</evidence>
<dbReference type="Pfam" id="PF03947">
    <property type="entry name" value="Ribosomal_L2_C"/>
    <property type="match status" value="1"/>
</dbReference>
<keyword evidence="11" id="KW-1185">Reference proteome</keyword>
<dbReference type="GO" id="GO:0016740">
    <property type="term" value="F:transferase activity"/>
    <property type="evidence" value="ECO:0007669"/>
    <property type="project" value="InterPro"/>
</dbReference>
<dbReference type="SUPFAM" id="SSF50249">
    <property type="entry name" value="Nucleic acid-binding proteins"/>
    <property type="match status" value="1"/>
</dbReference>
<feature type="non-terminal residue" evidence="10">
    <location>
        <position position="1"/>
    </location>
</feature>
<dbReference type="Gene3D" id="4.10.950.10">
    <property type="entry name" value="Ribosomal protein L2, domain 3"/>
    <property type="match status" value="1"/>
</dbReference>
<dbReference type="InterPro" id="IPR022666">
    <property type="entry name" value="Ribosomal_uL2_RNA-bd_dom"/>
</dbReference>
<organism evidence="10 11">
    <name type="scientific">Haematococcus lacustris</name>
    <name type="common">Green alga</name>
    <name type="synonym">Haematococcus pluvialis</name>
    <dbReference type="NCBI Taxonomy" id="44745"/>
    <lineage>
        <taxon>Eukaryota</taxon>
        <taxon>Viridiplantae</taxon>
        <taxon>Chlorophyta</taxon>
        <taxon>core chlorophytes</taxon>
        <taxon>Chlorophyceae</taxon>
        <taxon>CS clade</taxon>
        <taxon>Chlamydomonadales</taxon>
        <taxon>Haematococcaceae</taxon>
        <taxon>Haematococcus</taxon>
    </lineage>
</organism>
<dbReference type="AlphaFoldDB" id="A0A6A0A482"/>
<evidence type="ECO:0000259" key="9">
    <source>
        <dbReference type="SMART" id="SM01383"/>
    </source>
</evidence>
<dbReference type="GO" id="GO:0032543">
    <property type="term" value="P:mitochondrial translation"/>
    <property type="evidence" value="ECO:0007669"/>
    <property type="project" value="TreeGrafter"/>
</dbReference>
<dbReference type="FunFam" id="2.30.30.30:FF:000001">
    <property type="entry name" value="50S ribosomal protein L2"/>
    <property type="match status" value="1"/>
</dbReference>
<dbReference type="NCBIfam" id="TIGR01171">
    <property type="entry name" value="rplB_bact"/>
    <property type="match status" value="1"/>
</dbReference>
<comment type="subcellular location">
    <subcellularLocation>
        <location evidence="1">Plastid</location>
    </subcellularLocation>
</comment>
<dbReference type="PANTHER" id="PTHR13691:SF5">
    <property type="entry name" value="LARGE RIBOSOMAL SUBUNIT PROTEIN UL2M"/>
    <property type="match status" value="1"/>
</dbReference>
<feature type="non-terminal residue" evidence="10">
    <location>
        <position position="346"/>
    </location>
</feature>
<protein>
    <submittedName>
        <fullName evidence="10">Ribosomal_L2_C domain-containing protein</fullName>
    </submittedName>
</protein>
<evidence type="ECO:0000256" key="6">
    <source>
        <dbReference type="ARBA" id="ARBA00023274"/>
    </source>
</evidence>
<dbReference type="Gene3D" id="2.40.50.140">
    <property type="entry name" value="Nucleic acid-binding proteins"/>
    <property type="match status" value="1"/>
</dbReference>
<feature type="domain" description="Large ribosomal subunit protein uL2 RNA-binding" evidence="9">
    <location>
        <begin position="92"/>
        <end position="175"/>
    </location>
</feature>
<dbReference type="GO" id="GO:0003735">
    <property type="term" value="F:structural constituent of ribosome"/>
    <property type="evidence" value="ECO:0007669"/>
    <property type="project" value="InterPro"/>
</dbReference>
<reference evidence="10 11" key="1">
    <citation type="submission" date="2020-02" db="EMBL/GenBank/DDBJ databases">
        <title>Draft genome sequence of Haematococcus lacustris strain NIES-144.</title>
        <authorList>
            <person name="Morimoto D."/>
            <person name="Nakagawa S."/>
            <person name="Yoshida T."/>
            <person name="Sawayama S."/>
        </authorList>
    </citation>
    <scope>NUCLEOTIDE SEQUENCE [LARGE SCALE GENOMIC DNA]</scope>
    <source>
        <strain evidence="10 11">NIES-144</strain>
    </source>
</reference>
<dbReference type="GO" id="GO:0009536">
    <property type="term" value="C:plastid"/>
    <property type="evidence" value="ECO:0007669"/>
    <property type="project" value="UniProtKB-SubCell"/>
</dbReference>
<feature type="region of interest" description="Disordered" evidence="7">
    <location>
        <begin position="282"/>
        <end position="302"/>
    </location>
</feature>
<evidence type="ECO:0000256" key="3">
    <source>
        <dbReference type="ARBA" id="ARBA00011838"/>
    </source>
</evidence>
<evidence type="ECO:0000256" key="1">
    <source>
        <dbReference type="ARBA" id="ARBA00004474"/>
    </source>
</evidence>